<dbReference type="Proteomes" id="UP001316803">
    <property type="component" value="Unassembled WGS sequence"/>
</dbReference>
<sequence>MRYSRVDYLDIHLPAAWKHQHHPSLGEASLEEVISNITYIEAGQNFSTETLRQILLSVSEDAALRHIGRPWLAYEVSEDRTKIIDGWLRKPERVPALLLNAGQTTQGANAEMERAPAKRGLTAHLISQQSPAMQP</sequence>
<evidence type="ECO:0000313" key="1">
    <source>
        <dbReference type="EMBL" id="KAK5951871.1"/>
    </source>
</evidence>
<proteinExistence type="predicted"/>
<comment type="caution">
    <text evidence="1">The sequence shown here is derived from an EMBL/GenBank/DDBJ whole genome shotgun (WGS) entry which is preliminary data.</text>
</comment>
<accession>A0AAN8EQK7</accession>
<organism evidence="1 2">
    <name type="scientific">Knufia fluminis</name>
    <dbReference type="NCBI Taxonomy" id="191047"/>
    <lineage>
        <taxon>Eukaryota</taxon>
        <taxon>Fungi</taxon>
        <taxon>Dikarya</taxon>
        <taxon>Ascomycota</taxon>
        <taxon>Pezizomycotina</taxon>
        <taxon>Eurotiomycetes</taxon>
        <taxon>Chaetothyriomycetidae</taxon>
        <taxon>Chaetothyriales</taxon>
        <taxon>Trichomeriaceae</taxon>
        <taxon>Knufia</taxon>
    </lineage>
</organism>
<name>A0AAN8EQK7_9EURO</name>
<dbReference type="EMBL" id="JAKLMC020000018">
    <property type="protein sequence ID" value="KAK5951871.1"/>
    <property type="molecule type" value="Genomic_DNA"/>
</dbReference>
<dbReference type="AlphaFoldDB" id="A0AAN8EQK7"/>
<protein>
    <submittedName>
        <fullName evidence="1">Uncharacterized protein</fullName>
    </submittedName>
</protein>
<reference evidence="1 2" key="1">
    <citation type="submission" date="2022-12" db="EMBL/GenBank/DDBJ databases">
        <title>Genomic features and morphological characterization of a novel Knufia sp. strain isolated from spacecraft assembly facility.</title>
        <authorList>
            <person name="Teixeira M."/>
            <person name="Chander A.M."/>
            <person name="Stajich J.E."/>
            <person name="Venkateswaran K."/>
        </authorList>
    </citation>
    <scope>NUCLEOTIDE SEQUENCE [LARGE SCALE GENOMIC DNA]</scope>
    <source>
        <strain evidence="1 2">FJI-L2-BK-P2</strain>
    </source>
</reference>
<evidence type="ECO:0000313" key="2">
    <source>
        <dbReference type="Proteomes" id="UP001316803"/>
    </source>
</evidence>
<keyword evidence="2" id="KW-1185">Reference proteome</keyword>
<gene>
    <name evidence="1" type="ORF">OHC33_007164</name>
</gene>